<proteinExistence type="predicted"/>
<evidence type="ECO:0000256" key="1">
    <source>
        <dbReference type="SAM" id="Phobius"/>
    </source>
</evidence>
<keyword evidence="3" id="KW-1185">Reference proteome</keyword>
<dbReference type="GeneID" id="33059801"/>
<protein>
    <recommendedName>
        <fullName evidence="4">DUF1449 domain-containing protein</fullName>
    </recommendedName>
</protein>
<dbReference type="EMBL" id="CP014945">
    <property type="protein sequence ID" value="AMT96136.1"/>
    <property type="molecule type" value="Genomic_DNA"/>
</dbReference>
<feature type="transmembrane region" description="Helical" evidence="1">
    <location>
        <begin position="12"/>
        <end position="33"/>
    </location>
</feature>
<name>A0ABM5ZVS5_9GAMM</name>
<reference evidence="2 3" key="1">
    <citation type="submission" date="2016-03" db="EMBL/GenBank/DDBJ databases">
        <title>Genome sequencing of Psychrobacter alimentarius PAMC 27889.</title>
        <authorList>
            <person name="Lee J."/>
            <person name="Kim O.-S."/>
        </authorList>
    </citation>
    <scope>NUCLEOTIDE SEQUENCE [LARGE SCALE GENOMIC DNA]</scope>
    <source>
        <strain evidence="2 3">PAMC 27889</strain>
    </source>
</reference>
<gene>
    <name evidence="2" type="ORF">A3K91_0508</name>
</gene>
<dbReference type="Proteomes" id="UP000076104">
    <property type="component" value="Chromosome"/>
</dbReference>
<keyword evidence="1" id="KW-1133">Transmembrane helix</keyword>
<evidence type="ECO:0000313" key="3">
    <source>
        <dbReference type="Proteomes" id="UP000076104"/>
    </source>
</evidence>
<accession>A0ABM5ZVS5</accession>
<feature type="transmembrane region" description="Helical" evidence="1">
    <location>
        <begin position="106"/>
        <end position="131"/>
    </location>
</feature>
<keyword evidence="1" id="KW-0472">Membrane</keyword>
<organism evidence="2 3">
    <name type="scientific">Psychrobacter alimentarius</name>
    <dbReference type="NCBI Taxonomy" id="261164"/>
    <lineage>
        <taxon>Bacteria</taxon>
        <taxon>Pseudomonadati</taxon>
        <taxon>Pseudomonadota</taxon>
        <taxon>Gammaproteobacteria</taxon>
        <taxon>Moraxellales</taxon>
        <taxon>Moraxellaceae</taxon>
        <taxon>Psychrobacter</taxon>
    </lineage>
</organism>
<sequence>MHESFLVFITKISLYPTVVFTGLVMFVTLYWLVSLLGMADMDTVDTGESGADASNLTSTGFFTGIMLKFGLYGVPFIIILSLISLIGWLLSYLYTSFLHQHFDSGLLYYVFGTGALIFVLVVSMWLTGLIISPIRKNIANIPKRNASSHVGKIAIVRTLTVTSKHGEAALNDGGAGLILKIRADVDDNLLKKGDKVMLVEYLDNTNTYRVTAVSNQ</sequence>
<keyword evidence="1" id="KW-0812">Transmembrane</keyword>
<evidence type="ECO:0000313" key="2">
    <source>
        <dbReference type="EMBL" id="AMT96136.1"/>
    </source>
</evidence>
<evidence type="ECO:0008006" key="4">
    <source>
        <dbReference type="Google" id="ProtNLM"/>
    </source>
</evidence>
<feature type="transmembrane region" description="Helical" evidence="1">
    <location>
        <begin position="69"/>
        <end position="94"/>
    </location>
</feature>
<dbReference type="RefSeq" id="WP_062843886.1">
    <property type="nucleotide sequence ID" value="NZ_CP014945.1"/>
</dbReference>